<gene>
    <name evidence="3" type="ORF">E8A74_45155</name>
</gene>
<dbReference type="Proteomes" id="UP000309215">
    <property type="component" value="Unassembled WGS sequence"/>
</dbReference>
<evidence type="ECO:0000256" key="2">
    <source>
        <dbReference type="SAM" id="SignalP"/>
    </source>
</evidence>
<evidence type="ECO:0000313" key="3">
    <source>
        <dbReference type="EMBL" id="TKC96527.1"/>
    </source>
</evidence>
<name>A0A4U1IRN0_9BACT</name>
<feature type="compositionally biased region" description="Pro residues" evidence="1">
    <location>
        <begin position="56"/>
        <end position="73"/>
    </location>
</feature>
<protein>
    <recommendedName>
        <fullName evidence="5">Energy transducer TonB</fullName>
    </recommendedName>
</protein>
<dbReference type="RefSeq" id="WP_136935369.1">
    <property type="nucleotide sequence ID" value="NZ_SSMQ01000085.1"/>
</dbReference>
<feature type="signal peptide" evidence="2">
    <location>
        <begin position="1"/>
        <end position="27"/>
    </location>
</feature>
<dbReference type="OrthoDB" id="9940493at2"/>
<feature type="compositionally biased region" description="Pro residues" evidence="1">
    <location>
        <begin position="24"/>
        <end position="33"/>
    </location>
</feature>
<keyword evidence="4" id="KW-1185">Reference proteome</keyword>
<dbReference type="AlphaFoldDB" id="A0A4U1IRN0"/>
<proteinExistence type="predicted"/>
<feature type="region of interest" description="Disordered" evidence="1">
    <location>
        <begin position="24"/>
        <end position="75"/>
    </location>
</feature>
<evidence type="ECO:0008006" key="5">
    <source>
        <dbReference type="Google" id="ProtNLM"/>
    </source>
</evidence>
<keyword evidence="2" id="KW-0732">Signal</keyword>
<feature type="chain" id="PRO_5020427205" description="Energy transducer TonB" evidence="2">
    <location>
        <begin position="28"/>
        <end position="168"/>
    </location>
</feature>
<comment type="caution">
    <text evidence="3">The sequence shown here is derived from an EMBL/GenBank/DDBJ whole genome shotgun (WGS) entry which is preliminary data.</text>
</comment>
<sequence>MPLDARPPLAALFVTCAACTGVPPAPASSPPAAPAATAPAADDPHVPSAAAQASSEPPPAPADVTPAGPPPYPEAWIHEAEATNHALSCHELIYKQGCAELRVGSVTVVVTLAPDGKVLRVDQVDNTVENEPDVVWRCLARKLPQWKVHAPEGTSPTFRLTLHFRDKC</sequence>
<organism evidence="3 4">
    <name type="scientific">Polyangium fumosum</name>
    <dbReference type="NCBI Taxonomy" id="889272"/>
    <lineage>
        <taxon>Bacteria</taxon>
        <taxon>Pseudomonadati</taxon>
        <taxon>Myxococcota</taxon>
        <taxon>Polyangia</taxon>
        <taxon>Polyangiales</taxon>
        <taxon>Polyangiaceae</taxon>
        <taxon>Polyangium</taxon>
    </lineage>
</organism>
<accession>A0A4U1IRN0</accession>
<dbReference type="EMBL" id="SSMQ01000085">
    <property type="protein sequence ID" value="TKC96527.1"/>
    <property type="molecule type" value="Genomic_DNA"/>
</dbReference>
<reference evidence="3 4" key="1">
    <citation type="submission" date="2019-04" db="EMBL/GenBank/DDBJ databases">
        <authorList>
            <person name="Li Y."/>
            <person name="Wang J."/>
        </authorList>
    </citation>
    <scope>NUCLEOTIDE SEQUENCE [LARGE SCALE GENOMIC DNA]</scope>
    <source>
        <strain evidence="3 4">DSM 14668</strain>
    </source>
</reference>
<evidence type="ECO:0000256" key="1">
    <source>
        <dbReference type="SAM" id="MobiDB-lite"/>
    </source>
</evidence>
<feature type="compositionally biased region" description="Low complexity" evidence="1">
    <location>
        <begin position="34"/>
        <end position="55"/>
    </location>
</feature>
<evidence type="ECO:0000313" key="4">
    <source>
        <dbReference type="Proteomes" id="UP000309215"/>
    </source>
</evidence>